<dbReference type="EMBL" id="WSEK01000004">
    <property type="protein sequence ID" value="MVQ49479.1"/>
    <property type="molecule type" value="Genomic_DNA"/>
</dbReference>
<evidence type="ECO:0000313" key="3">
    <source>
        <dbReference type="Proteomes" id="UP000473525"/>
    </source>
</evidence>
<proteinExistence type="predicted"/>
<protein>
    <recommendedName>
        <fullName evidence="1">Effector-associated domain-containing protein</fullName>
    </recommendedName>
</protein>
<dbReference type="RefSeq" id="WP_157342158.1">
    <property type="nucleotide sequence ID" value="NZ_WSEK01000004.1"/>
</dbReference>
<reference evidence="2 3" key="1">
    <citation type="submission" date="2019-12" db="EMBL/GenBank/DDBJ databases">
        <authorList>
            <person name="Huq M.A."/>
        </authorList>
    </citation>
    <scope>NUCLEOTIDE SEQUENCE [LARGE SCALE GENOMIC DNA]</scope>
    <source>
        <strain evidence="2 3">MAH-18</strain>
    </source>
</reference>
<dbReference type="PANTHER" id="PTHR46832">
    <property type="entry name" value="5'-METHYLTHIOADENOSINE/S-ADENOSYLHOMOCYSTEINE NUCLEOSIDASE"/>
    <property type="match status" value="1"/>
</dbReference>
<dbReference type="Gene3D" id="3.40.50.1580">
    <property type="entry name" value="Nucleoside phosphorylase domain"/>
    <property type="match status" value="1"/>
</dbReference>
<comment type="caution">
    <text evidence="2">The sequence shown here is derived from an EMBL/GenBank/DDBJ whole genome shotgun (WGS) entry which is preliminary data.</text>
</comment>
<feature type="domain" description="Effector-associated" evidence="1">
    <location>
        <begin position="131"/>
        <end position="210"/>
    </location>
</feature>
<dbReference type="GO" id="GO:0019284">
    <property type="term" value="P:L-methionine salvage from S-adenosylmethionine"/>
    <property type="evidence" value="ECO:0007669"/>
    <property type="project" value="TreeGrafter"/>
</dbReference>
<evidence type="ECO:0000259" key="1">
    <source>
        <dbReference type="Pfam" id="PF19955"/>
    </source>
</evidence>
<name>A0A6L6XQB5_9ACTN</name>
<dbReference type="AlphaFoldDB" id="A0A6L6XQB5"/>
<dbReference type="Pfam" id="PF19955">
    <property type="entry name" value="EAD1"/>
    <property type="match status" value="1"/>
</dbReference>
<dbReference type="InterPro" id="IPR035994">
    <property type="entry name" value="Nucleoside_phosphorylase_sf"/>
</dbReference>
<sequence>MGRVKSTGGTWPGTGREPESFVGPIVVGEEVVIDERAKVAQLISQTFSDAIAVDMEDFGALRSGAANERAKAIAIRGISDLMAHKADADDAGSQPLAASNGAAFLFDLLDRLASSTMVAAAEAIAPPPTDRINQFVAVARQLYPGGPEQDALWERAGGDPSRLNREGAGATRWWHAVQLLENGGGGNITIDTLLAQMLSDYTNNDDLNSLI</sequence>
<accession>A0A6L6XQB5</accession>
<dbReference type="Proteomes" id="UP000473525">
    <property type="component" value="Unassembled WGS sequence"/>
</dbReference>
<dbReference type="PANTHER" id="PTHR46832:SF1">
    <property type="entry name" value="5'-METHYLTHIOADENOSINE_S-ADENOSYLHOMOCYSTEINE NUCLEOSIDASE"/>
    <property type="match status" value="1"/>
</dbReference>
<dbReference type="SUPFAM" id="SSF53167">
    <property type="entry name" value="Purine and uridine phosphorylases"/>
    <property type="match status" value="1"/>
</dbReference>
<evidence type="ECO:0000313" key="2">
    <source>
        <dbReference type="EMBL" id="MVQ49479.1"/>
    </source>
</evidence>
<organism evidence="2 3">
    <name type="scientific">Nocardioides agri</name>
    <dbReference type="NCBI Taxonomy" id="2682843"/>
    <lineage>
        <taxon>Bacteria</taxon>
        <taxon>Bacillati</taxon>
        <taxon>Actinomycetota</taxon>
        <taxon>Actinomycetes</taxon>
        <taxon>Propionibacteriales</taxon>
        <taxon>Nocardioidaceae</taxon>
        <taxon>Nocardioides</taxon>
    </lineage>
</organism>
<dbReference type="GO" id="GO:0009116">
    <property type="term" value="P:nucleoside metabolic process"/>
    <property type="evidence" value="ECO:0007669"/>
    <property type="project" value="InterPro"/>
</dbReference>
<keyword evidence="3" id="KW-1185">Reference proteome</keyword>
<dbReference type="InterPro" id="IPR045430">
    <property type="entry name" value="EAD1"/>
</dbReference>
<dbReference type="GO" id="GO:0008782">
    <property type="term" value="F:adenosylhomocysteine nucleosidase activity"/>
    <property type="evidence" value="ECO:0007669"/>
    <property type="project" value="TreeGrafter"/>
</dbReference>
<dbReference type="GO" id="GO:0005829">
    <property type="term" value="C:cytosol"/>
    <property type="evidence" value="ECO:0007669"/>
    <property type="project" value="TreeGrafter"/>
</dbReference>
<gene>
    <name evidence="2" type="ORF">GON03_09815</name>
</gene>
<dbReference type="GO" id="GO:0008930">
    <property type="term" value="F:methylthioadenosine nucleosidase activity"/>
    <property type="evidence" value="ECO:0007669"/>
    <property type="project" value="TreeGrafter"/>
</dbReference>